<dbReference type="Pfam" id="PF02421">
    <property type="entry name" value="FeoB_N"/>
    <property type="match status" value="1"/>
</dbReference>
<name>A0A1J4TT46_9BACT</name>
<dbReference type="InterPro" id="IPR011640">
    <property type="entry name" value="Fe2_transport_prot_B_C"/>
</dbReference>
<dbReference type="InterPro" id="IPR027417">
    <property type="entry name" value="P-loop_NTPase"/>
</dbReference>
<dbReference type="AlphaFoldDB" id="A0A1J4TT46"/>
<dbReference type="Pfam" id="PF07664">
    <property type="entry name" value="FeoB_C"/>
    <property type="match status" value="1"/>
</dbReference>
<comment type="caution">
    <text evidence="18">The sequence shown here is derived from an EMBL/GenBank/DDBJ whole genome shotgun (WGS) entry which is preliminary data.</text>
</comment>
<dbReference type="PROSITE" id="PS51711">
    <property type="entry name" value="G_FEOB"/>
    <property type="match status" value="1"/>
</dbReference>
<feature type="binding site" evidence="14">
    <location>
        <begin position="38"/>
        <end position="42"/>
    </location>
    <ligand>
        <name>GTP</name>
        <dbReference type="ChEBI" id="CHEBI:37565"/>
        <label>1</label>
    </ligand>
</feature>
<keyword evidence="10 14" id="KW-0342">GTP-binding</keyword>
<dbReference type="STRING" id="1805209.AUJ73_01255"/>
<dbReference type="NCBIfam" id="TIGR00437">
    <property type="entry name" value="feoB"/>
    <property type="match status" value="1"/>
</dbReference>
<evidence type="ECO:0000256" key="15">
    <source>
        <dbReference type="PIRSR" id="PIRSR603373-2"/>
    </source>
</evidence>
<dbReference type="Pfam" id="PF17910">
    <property type="entry name" value="FeoB_Cyto"/>
    <property type="match status" value="1"/>
</dbReference>
<comment type="similarity">
    <text evidence="16">Belongs to the TRAFAC class TrmE-Era-EngA-EngB-Septin-like GTPase superfamily. FeoB GTPase (TC 9.A.8) family.</text>
</comment>
<feature type="binding site" evidence="14">
    <location>
        <begin position="13"/>
        <end position="20"/>
    </location>
    <ligand>
        <name>GTP</name>
        <dbReference type="ChEBI" id="CHEBI:37565"/>
        <label>1</label>
    </ligand>
</feature>
<keyword evidence="7 16" id="KW-1133">Transmembrane helix</keyword>
<keyword evidence="5 16" id="KW-0812">Transmembrane</keyword>
<dbReference type="PANTHER" id="PTHR43185:SF1">
    <property type="entry name" value="FE(2+) TRANSPORTER FEOB"/>
    <property type="match status" value="1"/>
</dbReference>
<feature type="transmembrane region" description="Helical" evidence="16">
    <location>
        <begin position="509"/>
        <end position="533"/>
    </location>
</feature>
<feature type="transmembrane region" description="Helical" evidence="16">
    <location>
        <begin position="539"/>
        <end position="560"/>
    </location>
</feature>
<comment type="subcellular location">
    <subcellularLocation>
        <location evidence="16">Cell inner membrane</location>
        <topology evidence="16">Multi-pass membrane protein</topology>
    </subcellularLocation>
    <subcellularLocation>
        <location evidence="1">Cell membrane</location>
        <topology evidence="1">Multi-pass membrane protein</topology>
    </subcellularLocation>
</comment>
<evidence type="ECO:0000256" key="4">
    <source>
        <dbReference type="ARBA" id="ARBA00022496"/>
    </source>
</evidence>
<accession>A0A1J4TT46</accession>
<feature type="transmembrane region" description="Helical" evidence="16">
    <location>
        <begin position="349"/>
        <end position="369"/>
    </location>
</feature>
<feature type="transmembrane region" description="Helical" evidence="16">
    <location>
        <begin position="423"/>
        <end position="445"/>
    </location>
</feature>
<dbReference type="InterPro" id="IPR050860">
    <property type="entry name" value="FeoB_GTPase"/>
</dbReference>
<dbReference type="Proteomes" id="UP000183120">
    <property type="component" value="Unassembled WGS sequence"/>
</dbReference>
<feature type="binding site" evidence="14">
    <location>
        <begin position="59"/>
        <end position="62"/>
    </location>
    <ligand>
        <name>GTP</name>
        <dbReference type="ChEBI" id="CHEBI:37565"/>
        <label>1</label>
    </ligand>
</feature>
<evidence type="ECO:0000256" key="13">
    <source>
        <dbReference type="NCBIfam" id="TIGR00437"/>
    </source>
</evidence>
<dbReference type="Gene3D" id="1.10.287.1770">
    <property type="match status" value="1"/>
</dbReference>
<keyword evidence="2 16" id="KW-0813">Transport</keyword>
<gene>
    <name evidence="18" type="ORF">AUJ73_01255</name>
</gene>
<protein>
    <recommendedName>
        <fullName evidence="12 13">Ferrous iron transport protein B</fullName>
    </recommendedName>
</protein>
<reference evidence="18 19" key="1">
    <citation type="journal article" date="2016" name="Environ. Microbiol.">
        <title>Genomic resolution of a cold subsurface aquifer community provides metabolic insights for novel microbes adapted to high CO concentrations.</title>
        <authorList>
            <person name="Probst A.J."/>
            <person name="Castelle C.J."/>
            <person name="Singh A."/>
            <person name="Brown C.T."/>
            <person name="Anantharaman K."/>
            <person name="Sharon I."/>
            <person name="Hug L.A."/>
            <person name="Burstein D."/>
            <person name="Emerson J.B."/>
            <person name="Thomas B.C."/>
            <person name="Banfield J.F."/>
        </authorList>
    </citation>
    <scope>NUCLEOTIDE SEQUENCE [LARGE SCALE GENOMIC DNA]</scope>
    <source>
        <strain evidence="18">CG1_02_37_22</strain>
    </source>
</reference>
<keyword evidence="6 14" id="KW-0547">Nucleotide-binding</keyword>
<feature type="transmembrane region" description="Helical" evidence="16">
    <location>
        <begin position="591"/>
        <end position="611"/>
    </location>
</feature>
<evidence type="ECO:0000256" key="3">
    <source>
        <dbReference type="ARBA" id="ARBA00022475"/>
    </source>
</evidence>
<keyword evidence="9" id="KW-0406">Ion transport</keyword>
<evidence type="ECO:0000256" key="2">
    <source>
        <dbReference type="ARBA" id="ARBA00022448"/>
    </source>
</evidence>
<feature type="binding site" evidence="15">
    <location>
        <position position="27"/>
    </location>
    <ligand>
        <name>Mg(2+)</name>
        <dbReference type="ChEBI" id="CHEBI:18420"/>
        <label>2</label>
    </ligand>
</feature>
<comment type="function">
    <text evidence="16">Probable transporter of a GTP-driven Fe(2+) uptake system.</text>
</comment>
<keyword evidence="3" id="KW-1003">Cell membrane</keyword>
<dbReference type="PANTHER" id="PTHR43185">
    <property type="entry name" value="FERROUS IRON TRANSPORT PROTEIN B"/>
    <property type="match status" value="1"/>
</dbReference>
<feature type="binding site" evidence="15">
    <location>
        <position position="24"/>
    </location>
    <ligand>
        <name>Mg(2+)</name>
        <dbReference type="ChEBI" id="CHEBI:18420"/>
        <label>2</label>
    </ligand>
</feature>
<keyword evidence="8 16" id="KW-0408">Iron</keyword>
<evidence type="ECO:0000256" key="11">
    <source>
        <dbReference type="ARBA" id="ARBA00023136"/>
    </source>
</evidence>
<feature type="transmembrane region" description="Helical" evidence="16">
    <location>
        <begin position="623"/>
        <end position="644"/>
    </location>
</feature>
<dbReference type="GO" id="GO:0015093">
    <property type="term" value="F:ferrous iron transmembrane transporter activity"/>
    <property type="evidence" value="ECO:0007669"/>
    <property type="project" value="UniProtKB-UniRule"/>
</dbReference>
<keyword evidence="4 16" id="KW-0410">Iron transport</keyword>
<evidence type="ECO:0000256" key="7">
    <source>
        <dbReference type="ARBA" id="ARBA00022989"/>
    </source>
</evidence>
<feature type="transmembrane region" description="Helical" evidence="16">
    <location>
        <begin position="567"/>
        <end position="585"/>
    </location>
</feature>
<evidence type="ECO:0000256" key="6">
    <source>
        <dbReference type="ARBA" id="ARBA00022741"/>
    </source>
</evidence>
<evidence type="ECO:0000259" key="17">
    <source>
        <dbReference type="PROSITE" id="PS51711"/>
    </source>
</evidence>
<keyword evidence="11 16" id="KW-0472">Membrane</keyword>
<keyword evidence="15" id="KW-0479">Metal-binding</keyword>
<dbReference type="GO" id="GO:0005886">
    <property type="term" value="C:plasma membrane"/>
    <property type="evidence" value="ECO:0007669"/>
    <property type="project" value="UniProtKB-SubCell"/>
</dbReference>
<sequence length="645" mass="72395">MKNGKKLKIVLAGQANVGKSVIFNYLTGLHQHIGNWPGKTVEKAEGTLFYKGYTIDVFDLPGIYALTTYSLEEIVSRDYIALQKPDFVVNVVDSTNLERNLLFTLQLLELERPVILALNMVNLLKEKGIEINTQKLQELLQIPVIPVAAIYGKGITEVVDRGIELIKSNTKETTCECKLKFGKEVEERIEQLIRVLKDVDLSYPKRWLAIKLLEKDKEIEKLVKDKEILTNVEKLTSELEEIHGHDSSVVIANERCYLASLIIKQTVKITKPAKIGLNVRLDSLTSDRILGYPVMIGILALMYLTIFTFGSWFSSFLEELTSGWQILWENIFGNSFFTSLGWSTIESALALIQIALPYIIPFYFLLFLLEDWGYLARVAYLTDNLMHKLGVHGKACIPLMLGFGCNIPGCLSCRIMETERERFLTAFLTTLIPCSAVTVIIMGLVGKFLGVGWAFGLYLFNILIILIVGKLASKILPGEPTELIMEMPDYRLPNLRTIILQTWFRLKEFIFLAGPLVVISGVVIKGIHLAGWLEATASFLSPITVKWLDLPAITGVLLIFGILRKELILVMLATLLGTTNFVSILTPVQMLTLSILSMFYIPCVATIAVLLREFGWKKTLGICIFEIFFAISLAGTVSRILPVFL</sequence>
<feature type="binding site" evidence="15">
    <location>
        <position position="28"/>
    </location>
    <ligand>
        <name>Mg(2+)</name>
        <dbReference type="ChEBI" id="CHEBI:18420"/>
        <label>2</label>
    </ligand>
</feature>
<evidence type="ECO:0000256" key="1">
    <source>
        <dbReference type="ARBA" id="ARBA00004651"/>
    </source>
</evidence>
<organism evidence="18 19">
    <name type="scientific">Candidatus Gottesmanbacteria bacterium CG1_02_37_22</name>
    <dbReference type="NCBI Taxonomy" id="1805209"/>
    <lineage>
        <taxon>Bacteria</taxon>
        <taxon>Candidatus Gottesmaniibacteriota</taxon>
    </lineage>
</organism>
<dbReference type="SUPFAM" id="SSF52540">
    <property type="entry name" value="P-loop containing nucleoside triphosphate hydrolases"/>
    <property type="match status" value="1"/>
</dbReference>
<evidence type="ECO:0000256" key="14">
    <source>
        <dbReference type="PIRSR" id="PIRSR603373-1"/>
    </source>
</evidence>
<evidence type="ECO:0000256" key="5">
    <source>
        <dbReference type="ARBA" id="ARBA00022692"/>
    </source>
</evidence>
<dbReference type="InterPro" id="IPR011642">
    <property type="entry name" value="Gate_dom"/>
</dbReference>
<evidence type="ECO:0000256" key="12">
    <source>
        <dbReference type="ARBA" id="ARBA00031200"/>
    </source>
</evidence>
<dbReference type="GO" id="GO:0046872">
    <property type="term" value="F:metal ion binding"/>
    <property type="evidence" value="ECO:0007669"/>
    <property type="project" value="UniProtKB-KW"/>
</dbReference>
<dbReference type="InterPro" id="IPR041069">
    <property type="entry name" value="FeoB_Cyto"/>
</dbReference>
<evidence type="ECO:0000256" key="9">
    <source>
        <dbReference type="ARBA" id="ARBA00023065"/>
    </source>
</evidence>
<keyword evidence="15" id="KW-0460">Magnesium</keyword>
<feature type="transmembrane region" description="Helical" evidence="16">
    <location>
        <begin position="451"/>
        <end position="469"/>
    </location>
</feature>
<dbReference type="Pfam" id="PF07670">
    <property type="entry name" value="Gate"/>
    <property type="match status" value="2"/>
</dbReference>
<dbReference type="GO" id="GO:0005525">
    <property type="term" value="F:GTP binding"/>
    <property type="evidence" value="ECO:0007669"/>
    <property type="project" value="UniProtKB-KW"/>
</dbReference>
<evidence type="ECO:0000256" key="16">
    <source>
        <dbReference type="RuleBase" id="RU362098"/>
    </source>
</evidence>
<dbReference type="CDD" id="cd01879">
    <property type="entry name" value="FeoB"/>
    <property type="match status" value="1"/>
</dbReference>
<dbReference type="Gene3D" id="3.40.50.300">
    <property type="entry name" value="P-loop containing nucleotide triphosphate hydrolases"/>
    <property type="match status" value="1"/>
</dbReference>
<evidence type="ECO:0000256" key="10">
    <source>
        <dbReference type="ARBA" id="ARBA00023134"/>
    </source>
</evidence>
<evidence type="ECO:0000256" key="8">
    <source>
        <dbReference type="ARBA" id="ARBA00023004"/>
    </source>
</evidence>
<evidence type="ECO:0000313" key="19">
    <source>
        <dbReference type="Proteomes" id="UP000183120"/>
    </source>
</evidence>
<dbReference type="EMBL" id="MNUY01000018">
    <property type="protein sequence ID" value="OIO15090.1"/>
    <property type="molecule type" value="Genomic_DNA"/>
</dbReference>
<evidence type="ECO:0000313" key="18">
    <source>
        <dbReference type="EMBL" id="OIO15090.1"/>
    </source>
</evidence>
<feature type="domain" description="FeoB-type G" evidence="17">
    <location>
        <begin position="6"/>
        <end position="168"/>
    </location>
</feature>
<dbReference type="InterPro" id="IPR030389">
    <property type="entry name" value="G_FEOB_dom"/>
</dbReference>
<dbReference type="InterPro" id="IPR003373">
    <property type="entry name" value="Fe2_transport_prot-B"/>
</dbReference>
<feature type="transmembrane region" description="Helical" evidence="16">
    <location>
        <begin position="289"/>
        <end position="313"/>
    </location>
</feature>
<proteinExistence type="inferred from homology"/>